<evidence type="ECO:0000313" key="3">
    <source>
        <dbReference type="Proteomes" id="UP001500185"/>
    </source>
</evidence>
<dbReference type="RefSeq" id="WP_224454343.1">
    <property type="nucleotide sequence ID" value="NZ_BAAAGG010000005.1"/>
</dbReference>
<reference evidence="3" key="1">
    <citation type="journal article" date="2019" name="Int. J. Syst. Evol. Microbiol.">
        <title>The Global Catalogue of Microorganisms (GCM) 10K type strain sequencing project: providing services to taxonomists for standard genome sequencing and annotation.</title>
        <authorList>
            <consortium name="The Broad Institute Genomics Platform"/>
            <consortium name="The Broad Institute Genome Sequencing Center for Infectious Disease"/>
            <person name="Wu L."/>
            <person name="Ma J."/>
        </authorList>
    </citation>
    <scope>NUCLEOTIDE SEQUENCE [LARGE SCALE GENOMIC DNA]</scope>
    <source>
        <strain evidence="3">JCM 16231</strain>
    </source>
</reference>
<name>A0ABP3VMF0_9FLAO</name>
<feature type="compositionally biased region" description="Basic residues" evidence="1">
    <location>
        <begin position="53"/>
        <end position="63"/>
    </location>
</feature>
<protein>
    <submittedName>
        <fullName evidence="2">Uncharacterized protein</fullName>
    </submittedName>
</protein>
<dbReference type="Proteomes" id="UP001500185">
    <property type="component" value="Unassembled WGS sequence"/>
</dbReference>
<accession>A0ABP3VMF0</accession>
<organism evidence="2 3">
    <name type="scientific">Psychroflexus lacisalsi</name>
    <dbReference type="NCBI Taxonomy" id="503928"/>
    <lineage>
        <taxon>Bacteria</taxon>
        <taxon>Pseudomonadati</taxon>
        <taxon>Bacteroidota</taxon>
        <taxon>Flavobacteriia</taxon>
        <taxon>Flavobacteriales</taxon>
        <taxon>Flavobacteriaceae</taxon>
        <taxon>Psychroflexus</taxon>
    </lineage>
</organism>
<sequence>MGSNRDIKPWEDASKSEEQVHLSDMHGDGVHFNRELQAKAKRNKQIAKEKAVKAQKKKNNLKG</sequence>
<feature type="region of interest" description="Disordered" evidence="1">
    <location>
        <begin position="39"/>
        <end position="63"/>
    </location>
</feature>
<feature type="region of interest" description="Disordered" evidence="1">
    <location>
        <begin position="1"/>
        <end position="27"/>
    </location>
</feature>
<proteinExistence type="predicted"/>
<gene>
    <name evidence="2" type="ORF">GCM10009433_18310</name>
</gene>
<keyword evidence="3" id="KW-1185">Reference proteome</keyword>
<evidence type="ECO:0000256" key="1">
    <source>
        <dbReference type="SAM" id="MobiDB-lite"/>
    </source>
</evidence>
<comment type="caution">
    <text evidence="2">The sequence shown here is derived from an EMBL/GenBank/DDBJ whole genome shotgun (WGS) entry which is preliminary data.</text>
</comment>
<dbReference type="EMBL" id="BAAAGG010000005">
    <property type="protein sequence ID" value="GAA0759784.1"/>
    <property type="molecule type" value="Genomic_DNA"/>
</dbReference>
<evidence type="ECO:0000313" key="2">
    <source>
        <dbReference type="EMBL" id="GAA0759784.1"/>
    </source>
</evidence>